<gene>
    <name evidence="2" type="ORF">SAMN05216180_0175</name>
</gene>
<organism evidence="2 3">
    <name type="scientific">Hydrogenoanaerobacterium saccharovorans</name>
    <dbReference type="NCBI Taxonomy" id="474960"/>
    <lineage>
        <taxon>Bacteria</taxon>
        <taxon>Bacillati</taxon>
        <taxon>Bacillota</taxon>
        <taxon>Clostridia</taxon>
        <taxon>Eubacteriales</taxon>
        <taxon>Oscillospiraceae</taxon>
        <taxon>Hydrogenoanaerobacterium</taxon>
    </lineage>
</organism>
<feature type="transmembrane region" description="Helical" evidence="1">
    <location>
        <begin position="68"/>
        <end position="87"/>
    </location>
</feature>
<keyword evidence="1" id="KW-0812">Transmembrane</keyword>
<name>A0A1H7YSD0_9FIRM</name>
<dbReference type="Proteomes" id="UP000199158">
    <property type="component" value="Unassembled WGS sequence"/>
</dbReference>
<dbReference type="RefSeq" id="WP_092750727.1">
    <property type="nucleotide sequence ID" value="NZ_FOCG01000001.1"/>
</dbReference>
<reference evidence="2 3" key="1">
    <citation type="submission" date="2016-10" db="EMBL/GenBank/DDBJ databases">
        <authorList>
            <person name="de Groot N.N."/>
        </authorList>
    </citation>
    <scope>NUCLEOTIDE SEQUENCE [LARGE SCALE GENOMIC DNA]</scope>
    <source>
        <strain evidence="2 3">CGMCC 1.5070</strain>
    </source>
</reference>
<dbReference type="AlphaFoldDB" id="A0A1H7YSD0"/>
<keyword evidence="1" id="KW-0472">Membrane</keyword>
<evidence type="ECO:0000313" key="3">
    <source>
        <dbReference type="Proteomes" id="UP000199158"/>
    </source>
</evidence>
<sequence length="88" mass="10241">MNYFLEYLAIINVVGFVMFGYDKFLAKARQRRIPESTLMTVAAMGGSVGCYASMMLFRHKTRHFKFKIGIPFIIILQATLYVLYKIYL</sequence>
<dbReference type="OrthoDB" id="1698854at2"/>
<dbReference type="Pfam" id="PF06961">
    <property type="entry name" value="DUF1294"/>
    <property type="match status" value="1"/>
</dbReference>
<feature type="transmembrane region" description="Helical" evidence="1">
    <location>
        <begin position="37"/>
        <end position="56"/>
    </location>
</feature>
<evidence type="ECO:0000313" key="2">
    <source>
        <dbReference type="EMBL" id="SEM48237.1"/>
    </source>
</evidence>
<keyword evidence="3" id="KW-1185">Reference proteome</keyword>
<accession>A0A1H7YSD0</accession>
<keyword evidence="1" id="KW-1133">Transmembrane helix</keyword>
<proteinExistence type="predicted"/>
<evidence type="ECO:0008006" key="4">
    <source>
        <dbReference type="Google" id="ProtNLM"/>
    </source>
</evidence>
<feature type="transmembrane region" description="Helical" evidence="1">
    <location>
        <begin position="6"/>
        <end position="25"/>
    </location>
</feature>
<dbReference type="EMBL" id="FOCG01000001">
    <property type="protein sequence ID" value="SEM48237.1"/>
    <property type="molecule type" value="Genomic_DNA"/>
</dbReference>
<dbReference type="InterPro" id="IPR010718">
    <property type="entry name" value="DUF1294"/>
</dbReference>
<evidence type="ECO:0000256" key="1">
    <source>
        <dbReference type="SAM" id="Phobius"/>
    </source>
</evidence>
<protein>
    <recommendedName>
        <fullName evidence="4">DUF1294 domain-containing protein</fullName>
    </recommendedName>
</protein>
<dbReference type="STRING" id="474960.SAMN05216180_0175"/>